<evidence type="ECO:0000313" key="2">
    <source>
        <dbReference type="Proteomes" id="UP000037460"/>
    </source>
</evidence>
<accession>A0A0M0JXX1</accession>
<dbReference type="InterPro" id="IPR011051">
    <property type="entry name" value="RmlC_Cupin_sf"/>
</dbReference>
<reference evidence="2" key="1">
    <citation type="journal article" date="2015" name="PLoS Genet.">
        <title>Genome Sequence and Transcriptome Analyses of Chrysochromulina tobin: Metabolic Tools for Enhanced Algal Fitness in the Prominent Order Prymnesiales (Haptophyceae).</title>
        <authorList>
            <person name="Hovde B.T."/>
            <person name="Deodato C.R."/>
            <person name="Hunsperger H.M."/>
            <person name="Ryken S.A."/>
            <person name="Yost W."/>
            <person name="Jha R.K."/>
            <person name="Patterson J."/>
            <person name="Monnat R.J. Jr."/>
            <person name="Barlow S.B."/>
            <person name="Starkenburg S.R."/>
            <person name="Cattolico R.A."/>
        </authorList>
    </citation>
    <scope>NUCLEOTIDE SEQUENCE</scope>
    <source>
        <strain evidence="2">CCMP291</strain>
    </source>
</reference>
<proteinExistence type="predicted"/>
<dbReference type="EMBL" id="JWZX01002017">
    <property type="protein sequence ID" value="KOO31424.1"/>
    <property type="molecule type" value="Genomic_DNA"/>
</dbReference>
<name>A0A0M0JXX1_9EUKA</name>
<keyword evidence="2" id="KW-1185">Reference proteome</keyword>
<keyword evidence="1" id="KW-0808">Transferase</keyword>
<dbReference type="Proteomes" id="UP000037460">
    <property type="component" value="Unassembled WGS sequence"/>
</dbReference>
<comment type="caution">
    <text evidence="1">The sequence shown here is derived from an EMBL/GenBank/DDBJ whole genome shotgun (WGS) entry which is preliminary data.</text>
</comment>
<evidence type="ECO:0000313" key="1">
    <source>
        <dbReference type="EMBL" id="KOO31424.1"/>
    </source>
</evidence>
<dbReference type="CDD" id="cd02208">
    <property type="entry name" value="cupin_RmlC-like"/>
    <property type="match status" value="1"/>
</dbReference>
<dbReference type="AlphaFoldDB" id="A0A0M0JXX1"/>
<dbReference type="SUPFAM" id="SSF51182">
    <property type="entry name" value="RmlC-like cupins"/>
    <property type="match status" value="2"/>
</dbReference>
<organism evidence="1 2">
    <name type="scientific">Chrysochromulina tobinii</name>
    <dbReference type="NCBI Taxonomy" id="1460289"/>
    <lineage>
        <taxon>Eukaryota</taxon>
        <taxon>Haptista</taxon>
        <taxon>Haptophyta</taxon>
        <taxon>Prymnesiophyceae</taxon>
        <taxon>Prymnesiales</taxon>
        <taxon>Chrysochromulinaceae</taxon>
        <taxon>Chrysochromulina</taxon>
    </lineage>
</organism>
<sequence>MVQADDGSWEWRQKVLAAGASLSSAEPIVYDPVTVLDTPGITIREFIGNVASKTSSCSFALATVHRADTAAFQVPRFAEYVIVNSGTLELLTVAADGAGIVKTTVPAGEGVYLPAGLRVKWQWPAPCTYTVVCVPAFSPLTPGSEASATSDTVVDQSSRAALSELHRVAAQASKAPEALPLTLGKEQAAGITPLVVKPVAVVEAPGITITEHFGNVASSDPNASLGRAVVKGPSEEAWQAPLFDEYVVCTSGSIEFDYGEGQRKRIVAGQGVFLPKGLRVKWVWPEATTYSVLCLPAFTPALCGREAEDNATNAKDSASMARLEALHKARKLA</sequence>
<gene>
    <name evidence="1" type="ORF">Ctob_009070</name>
</gene>
<dbReference type="GO" id="GO:0016740">
    <property type="term" value="F:transferase activity"/>
    <property type="evidence" value="ECO:0007669"/>
    <property type="project" value="UniProtKB-KW"/>
</dbReference>
<dbReference type="OrthoDB" id="424203at2759"/>
<dbReference type="InterPro" id="IPR014710">
    <property type="entry name" value="RmlC-like_jellyroll"/>
</dbReference>
<dbReference type="Gene3D" id="2.60.120.10">
    <property type="entry name" value="Jelly Rolls"/>
    <property type="match status" value="2"/>
</dbReference>
<protein>
    <submittedName>
        <fullName evidence="1">Gcn5-related n-acetyltransferase</fullName>
    </submittedName>
</protein>